<evidence type="ECO:0000256" key="4">
    <source>
        <dbReference type="ARBA" id="ARBA00022750"/>
    </source>
</evidence>
<dbReference type="EMBL" id="LLZZ01000030">
    <property type="protein sequence ID" value="KTB11717.1"/>
    <property type="molecule type" value="Genomic_DNA"/>
</dbReference>
<feature type="region of interest" description="Disordered" evidence="9">
    <location>
        <begin position="1039"/>
        <end position="1063"/>
    </location>
</feature>
<feature type="active site" evidence="6">
    <location>
        <position position="1495"/>
    </location>
</feature>
<name>A0A0W0DIT8_CANGB</name>
<dbReference type="VEuPathDB" id="FungiDB:GVI51_E01595"/>
<dbReference type="GO" id="GO:0070492">
    <property type="term" value="F:oligosaccharide binding"/>
    <property type="evidence" value="ECO:0007669"/>
    <property type="project" value="EnsemblFungi"/>
</dbReference>
<dbReference type="GO" id="GO:0004190">
    <property type="term" value="F:aspartic-type endopeptidase activity"/>
    <property type="evidence" value="ECO:0007669"/>
    <property type="project" value="UniProtKB-KW"/>
</dbReference>
<evidence type="ECO:0000256" key="8">
    <source>
        <dbReference type="RuleBase" id="RU000454"/>
    </source>
</evidence>
<feature type="disulfide bond" evidence="7">
    <location>
        <begin position="1768"/>
        <end position="1801"/>
    </location>
</feature>
<dbReference type="InterPro" id="IPR033876">
    <property type="entry name" value="SAP-like"/>
</dbReference>
<dbReference type="GO" id="GO:0000324">
    <property type="term" value="C:fungal-type vacuole"/>
    <property type="evidence" value="ECO:0007669"/>
    <property type="project" value="EnsemblFungi"/>
</dbReference>
<feature type="domain" description="Peptidase A1" evidence="10">
    <location>
        <begin position="999"/>
        <end position="1364"/>
    </location>
</feature>
<dbReference type="GO" id="GO:0097718">
    <property type="term" value="F:disordered domain specific binding"/>
    <property type="evidence" value="ECO:0007669"/>
    <property type="project" value="EnsemblFungi"/>
</dbReference>
<dbReference type="GO" id="GO:0000425">
    <property type="term" value="P:pexophagy"/>
    <property type="evidence" value="ECO:0007669"/>
    <property type="project" value="EnsemblFungi"/>
</dbReference>
<keyword evidence="3" id="KW-0732">Signal</keyword>
<reference evidence="11 12" key="1">
    <citation type="submission" date="2015-10" db="EMBL/GenBank/DDBJ databases">
        <title>Draft genomes sequences of Candida glabrata isolates 1A, 1B, 2A, 2B, 3A and 3B.</title>
        <authorList>
            <person name="Haavelsrud O.E."/>
            <person name="Gaustad P."/>
        </authorList>
    </citation>
    <scope>NUCLEOTIDE SEQUENCE [LARGE SCALE GENOMIC DNA]</scope>
    <source>
        <strain evidence="11">910700640</strain>
    </source>
</reference>
<dbReference type="Pfam" id="PF00026">
    <property type="entry name" value="Asp"/>
    <property type="match status" value="4"/>
</dbReference>
<evidence type="ECO:0000256" key="5">
    <source>
        <dbReference type="ARBA" id="ARBA00022801"/>
    </source>
</evidence>
<dbReference type="VEuPathDB" id="FungiDB:B1J91_J02288g"/>
<feature type="region of interest" description="Disordered" evidence="9">
    <location>
        <begin position="561"/>
        <end position="590"/>
    </location>
</feature>
<dbReference type="SUPFAM" id="SSF50630">
    <property type="entry name" value="Acid proteases"/>
    <property type="match status" value="4"/>
</dbReference>
<feature type="active site" evidence="6">
    <location>
        <position position="1732"/>
    </location>
</feature>
<dbReference type="VEuPathDB" id="FungiDB:CAGL0E01815g"/>
<dbReference type="Gene3D" id="2.40.70.10">
    <property type="entry name" value="Acid Proteases"/>
    <property type="match status" value="8"/>
</dbReference>
<evidence type="ECO:0000256" key="7">
    <source>
        <dbReference type="PIRSR" id="PIRSR601461-2"/>
    </source>
</evidence>
<gene>
    <name evidence="11" type="ORF">AO440_005908</name>
</gene>
<evidence type="ECO:0000256" key="3">
    <source>
        <dbReference type="ARBA" id="ARBA00022729"/>
    </source>
</evidence>
<dbReference type="GO" id="GO:0051603">
    <property type="term" value="P:proteolysis involved in protein catabolic process"/>
    <property type="evidence" value="ECO:0007669"/>
    <property type="project" value="EnsemblFungi"/>
</dbReference>
<feature type="domain" description="Peptidase A1" evidence="10">
    <location>
        <begin position="1477"/>
        <end position="1839"/>
    </location>
</feature>
<evidence type="ECO:0000313" key="12">
    <source>
        <dbReference type="Proteomes" id="UP000054886"/>
    </source>
</evidence>
<dbReference type="PANTHER" id="PTHR47966">
    <property type="entry name" value="BETA-SITE APP-CLEAVING ENZYME, ISOFORM A-RELATED"/>
    <property type="match status" value="1"/>
</dbReference>
<dbReference type="GO" id="GO:0016237">
    <property type="term" value="P:microautophagy"/>
    <property type="evidence" value="ECO:0007669"/>
    <property type="project" value="EnsemblFungi"/>
</dbReference>
<proteinExistence type="inferred from homology"/>
<comment type="caution">
    <text evidence="11">The sequence shown here is derived from an EMBL/GenBank/DDBJ whole genome shotgun (WGS) entry which is preliminary data.</text>
</comment>
<keyword evidence="7" id="KW-1015">Disulfide bond</keyword>
<dbReference type="VEuPathDB" id="FungiDB:B1J91_E01815g"/>
<dbReference type="VEuPathDB" id="FungiDB:B1J91_M02211g"/>
<dbReference type="PRINTS" id="PR00792">
    <property type="entry name" value="PEPSIN"/>
</dbReference>
<dbReference type="GO" id="GO:0071944">
    <property type="term" value="C:cell periphery"/>
    <property type="evidence" value="ECO:0007669"/>
    <property type="project" value="UniProtKB-ARBA"/>
</dbReference>
<dbReference type="InterPro" id="IPR001969">
    <property type="entry name" value="Aspartic_peptidase_AS"/>
</dbReference>
<dbReference type="VEuPathDB" id="FungiDB:B1J91_E01859g"/>
<dbReference type="Proteomes" id="UP000054886">
    <property type="component" value="Unassembled WGS sequence"/>
</dbReference>
<feature type="domain" description="Peptidase A1" evidence="10">
    <location>
        <begin position="526"/>
        <end position="885"/>
    </location>
</feature>
<evidence type="ECO:0000256" key="6">
    <source>
        <dbReference type="PIRSR" id="PIRSR601461-1"/>
    </source>
</evidence>
<keyword evidence="4 8" id="KW-0064">Aspartyl protease</keyword>
<evidence type="ECO:0000259" key="10">
    <source>
        <dbReference type="PROSITE" id="PS51767"/>
    </source>
</evidence>
<dbReference type="VEuPathDB" id="FungiDB:GVI51_M02123"/>
<dbReference type="FunFam" id="2.40.70.10:FF:000011">
    <property type="entry name" value="Aspartic protease"/>
    <property type="match status" value="4"/>
</dbReference>
<feature type="compositionally biased region" description="Polar residues" evidence="9">
    <location>
        <begin position="1527"/>
        <end position="1537"/>
    </location>
</feature>
<dbReference type="VEuPathDB" id="FungiDB:GVI51_J02145"/>
<keyword evidence="5 8" id="KW-0378">Hydrolase</keyword>
<evidence type="ECO:0000256" key="9">
    <source>
        <dbReference type="SAM" id="MobiDB-lite"/>
    </source>
</evidence>
<dbReference type="InterPro" id="IPR033121">
    <property type="entry name" value="PEPTIDASE_A1"/>
</dbReference>
<keyword evidence="2 8" id="KW-0645">Protease</keyword>
<dbReference type="VEuPathDB" id="FungiDB:GWK60_E01639"/>
<dbReference type="PANTHER" id="PTHR47966:SF65">
    <property type="entry name" value="ASPARTIC-TYPE ENDOPEPTIDASE"/>
    <property type="match status" value="1"/>
</dbReference>
<dbReference type="VEuPathDB" id="FungiDB:GWK60_M02123"/>
<dbReference type="VEuPathDB" id="FungiDB:GWK60_E01595"/>
<feature type="domain" description="Peptidase A1" evidence="10">
    <location>
        <begin position="46"/>
        <end position="409"/>
    </location>
</feature>
<comment type="similarity">
    <text evidence="1 8">Belongs to the peptidase A1 family.</text>
</comment>
<accession>A0A0W0DIT8</accession>
<dbReference type="VEuPathDB" id="FungiDB:CAGL0E01859g"/>
<dbReference type="InterPro" id="IPR021109">
    <property type="entry name" value="Peptidase_aspartic_dom_sf"/>
</dbReference>
<dbReference type="PROSITE" id="PS00141">
    <property type="entry name" value="ASP_PROTEASE"/>
    <property type="match status" value="2"/>
</dbReference>
<dbReference type="GO" id="GO:0032258">
    <property type="term" value="P:cytoplasm to vacuole targeting by the Cvt pathway"/>
    <property type="evidence" value="ECO:0007669"/>
    <property type="project" value="EnsemblFungi"/>
</dbReference>
<dbReference type="CDD" id="cd05474">
    <property type="entry name" value="SAP_like"/>
    <property type="match status" value="4"/>
</dbReference>
<dbReference type="PROSITE" id="PS51767">
    <property type="entry name" value="PEPTIDASE_A1"/>
    <property type="match status" value="4"/>
</dbReference>
<sequence length="1944" mass="212171">MLFLVPFLSVAQAYVALDFEKSHGDDLVKRDVQDVKLINSQKAMLYNIQLSVGTPPQNITAQLDTGSSDLWFPDSTNPYCKANKKQAPKSIASLDAGTRPTSPAQVPKSLRNLDCAEFGLFNSSASTTFNSNKTEFFISYLDSSYAEGVWATDNLYLNGLNISGLNFGLAYFSNSSNSVLGVGLTPLEASYDTDIKQDDSPRFQYPNFPQILKQKGAISKVTYSLYLNDTKSKYGQILFGGVDHSKYVGQLYTIPLVNSKYQKSPGVIADLEVTLNGLGIRDNTTNTNTTLYTQKLPALFDSGTSYSYVPYTMAQVIASQVNGTIDNKTEAIRLPKCPSKKDTREVVFNFNGVEIAIPLKQFYQKKSGKCYLDLMVAPPNNGPGLLLGDTFLRQVYTVFDLEAQELSIARANFNSSLPADVEEIKSTVPSAIKAPQYYNTFSAYDNATQVVGNIFDATATASMAPKNQSNSSNLSRRALNYENNSARSSTLSIVLLDFTKTPGSDLAKRDVVDPEAAQLTFDKDQYIVEVAVGTPPQKVLLQIDTGSSDLFVIEESNPYCKNNKNKAPKKKDLESPGDDYPRTPNQVPKSDRTLDCKKYGFYNRNESSTFKSNGTDLFITYGDNGFVRGTWGTDSVSVGNLNLSNLSIGVSPMTNTSTGILGVGLPGEESTFNYSSNVTGPNNYQYSNFPIRLKEEGLIEKIAYSIYLNETGSKYGSILFGAVDHSKYQGPLYTFPLVNSKYKEGSDPFQFEITMNGVGLVGKTDNITLYDQKLPTLLDSGSTISLLPRDVADLVAQQVNGTVDGKGNCIKLPKCPSKKDNQKLIFNFSGAEFSVNVTDFMEKHKGKCYLQFSALDGINFALLGDNFMNNVYTVFNLDDKELSLAQANYNSSLKPDIEEIKDTVPSAVLAPQYYNTFSADPTATAVTGNIFAPEATMSMAAPANASRNSSLNSTFNSSSNYSRAYLKLDFEKSPKASSDLVKRDDEYVNVPLKNDGDLYLVQLAVGTPPQNITVQLDTGSSDLWFPSADNPFCKENKKYAPKGKDVQPLDDSGYPSASNQVPKSSRTLNCKKYGVFNSSESSTFKRNDSEFLLSYADMSFATGNWGSDVVSFNELNISNVNFALGSFANSSNGVLGVGLPDVESTYDGPYAGSRKNISDSHQYANFPITLKQNGVIDKIAYSLYLNSSKSKFGSVLFGAVDHSRYNGPLYTLPLANSLFQNFTDPFQLEITMNGLGLQGNDANITLYDKKSAALLDSGTTLTVVSKHIGDLIAAQVNGTIAGKDQCIRLPKCPSKKENKKLIFNFSGAEVAVDINQMMNKHKGKCYLQFAVHEDTSNDAIIFGDNFLRSVYLVYILEDKEISIAPANFNSSLPENIEPIKSTVPSAIRAPQYYNTYSEHATATAVTGDIFAPEATMSMAPINKTNGSSNRTLNSSRFDLQKRAYLKLDFTRVPSASVLEKRADDLSPVPLRNDVDQYIVQLAVGTPPQMVSVQLDTGSADLWFSGADNPYCKTNKKKAPKSKDLQPVDNSGFPTNPDQIGKKARNLDCKKYGFFNMSSSSTFKNNDTDIFLYYEDLSFVRGTWGTDVVSLGGLNISGVNFAVAEISNSSSGVLGVSLPSEESTYSINSNGTTNATNYQYSNLPLQLKEQGIIDKVTYSIYLNDTKSKYGSILFGAVDHSKYTGTLYTLPLVNSEYDVVNKPYELDITLNGIGYQSMSSNMTLYDQKVAALIDSGTTISEFPDEIVEVVAKQMNATVDPNGNGIRLAKCPSKKDNAKLLFNLGGALIYVDIKEFTTKVKGKCYLEIIPSGAESDLVILGDNFMRSVYTVFDLEANEVSIAQANFNSSLPAQIEEIKSTVPSAVKAPQYYNTFSAIASISSVTGDIFGPEATAYMAPPANVSNSSNSSNNSAVSLERRSYDNAATPLRLNSIILIGVAAILATIFM</sequence>
<dbReference type="VEuPathDB" id="FungiDB:CAGL0M02211g"/>
<organism evidence="11 12">
    <name type="scientific">Candida glabrata</name>
    <name type="common">Yeast</name>
    <name type="synonym">Torulopsis glabrata</name>
    <dbReference type="NCBI Taxonomy" id="5478"/>
    <lineage>
        <taxon>Eukaryota</taxon>
        <taxon>Fungi</taxon>
        <taxon>Dikarya</taxon>
        <taxon>Ascomycota</taxon>
        <taxon>Saccharomycotina</taxon>
        <taxon>Saccharomycetes</taxon>
        <taxon>Saccharomycetales</taxon>
        <taxon>Saccharomycetaceae</taxon>
        <taxon>Nakaseomyces</taxon>
    </lineage>
</organism>
<evidence type="ECO:0000256" key="2">
    <source>
        <dbReference type="ARBA" id="ARBA00022670"/>
    </source>
</evidence>
<feature type="region of interest" description="Disordered" evidence="9">
    <location>
        <begin position="1514"/>
        <end position="1539"/>
    </location>
</feature>
<dbReference type="VEuPathDB" id="FungiDB:GVI51_E01639"/>
<evidence type="ECO:0000313" key="11">
    <source>
        <dbReference type="EMBL" id="KTB11717.1"/>
    </source>
</evidence>
<dbReference type="VEuPathDB" id="FungiDB:GWK60_J02123"/>
<dbReference type="GO" id="GO:0032991">
    <property type="term" value="C:protein-containing complex"/>
    <property type="evidence" value="ECO:0007669"/>
    <property type="project" value="EnsemblFungi"/>
</dbReference>
<evidence type="ECO:0000256" key="1">
    <source>
        <dbReference type="ARBA" id="ARBA00007447"/>
    </source>
</evidence>
<protein>
    <submittedName>
        <fullName evidence="11">Aspartic proteinase 3</fullName>
    </submittedName>
</protein>
<dbReference type="VEuPathDB" id="FungiDB:CAGL0J02288g"/>
<dbReference type="InterPro" id="IPR001461">
    <property type="entry name" value="Aspartic_peptidase_A1"/>
</dbReference>